<dbReference type="Gene3D" id="2.130.10.10">
    <property type="entry name" value="YVTN repeat-like/Quinoprotein amine dehydrogenase"/>
    <property type="match status" value="1"/>
</dbReference>
<dbReference type="SUPFAM" id="SSF69304">
    <property type="entry name" value="Tricorn protease N-terminal domain"/>
    <property type="match status" value="1"/>
</dbReference>
<name>A0A1M5X3G3_9CLOT</name>
<dbReference type="STRING" id="1121306.SAMN02745196_01969"/>
<protein>
    <submittedName>
        <fullName evidence="1">WD40-like Beta Propeller Repeat</fullName>
    </submittedName>
</protein>
<dbReference type="RefSeq" id="WP_072831856.1">
    <property type="nucleotide sequence ID" value="NZ_FQXP01000007.1"/>
</dbReference>
<dbReference type="Proteomes" id="UP000184526">
    <property type="component" value="Unassembled WGS sequence"/>
</dbReference>
<organism evidence="1 2">
    <name type="scientific">Clostridium collagenovorans DSM 3089</name>
    <dbReference type="NCBI Taxonomy" id="1121306"/>
    <lineage>
        <taxon>Bacteria</taxon>
        <taxon>Bacillati</taxon>
        <taxon>Bacillota</taxon>
        <taxon>Clostridia</taxon>
        <taxon>Eubacteriales</taxon>
        <taxon>Clostridiaceae</taxon>
        <taxon>Clostridium</taxon>
    </lineage>
</organism>
<reference evidence="1 2" key="1">
    <citation type="submission" date="2016-11" db="EMBL/GenBank/DDBJ databases">
        <authorList>
            <person name="Jaros S."/>
            <person name="Januszkiewicz K."/>
            <person name="Wedrychowicz H."/>
        </authorList>
    </citation>
    <scope>NUCLEOTIDE SEQUENCE [LARGE SCALE GENOMIC DNA]</scope>
    <source>
        <strain evidence="1 2">DSM 3089</strain>
    </source>
</reference>
<dbReference type="AlphaFoldDB" id="A0A1M5X3G3"/>
<evidence type="ECO:0000313" key="1">
    <source>
        <dbReference type="EMBL" id="SHH94331.1"/>
    </source>
</evidence>
<keyword evidence="2" id="KW-1185">Reference proteome</keyword>
<dbReference type="InterPro" id="IPR015943">
    <property type="entry name" value="WD40/YVTN_repeat-like_dom_sf"/>
</dbReference>
<dbReference type="OrthoDB" id="1640114at2"/>
<gene>
    <name evidence="1" type="ORF">SAMN02745196_01969</name>
</gene>
<sequence>MGNIINKINESLRRFPEIRKFAKGIYQVIGWSLSDKKTENSNIICISDSRYEHLFGYYDKSPWNKECTKMIYLRTENANREVAPSKQALIILKDLEKNEETIIGSTYAWNVQQGCMLQWLGPEMNKKIIYNDFRNGEFCSVILDIETGTEKVLPIAVYSVDKNGEYALSLDFSRLHNLRPGYGYSNTNKDTVDEKCPNSTCIWRMNINTGEVKGLLTYKQLMDFESREEMNGAIHKVNHIMINPEGKRFMVLHRWIKNGKKYTRLLTVDIDGENVYNLMDEDMISHCNWKNNREILAWAHTHSHGNKYYLLTDQTQKREIFAEGILNRDGHPSYSPDNKYVITDTYPNFKCKQNLYLCSADGENVKEIAEVYSSLRYNNENRCDLHPRFSPDGRYICFDGAINKLRQVYVLKVFD</sequence>
<dbReference type="InterPro" id="IPR011659">
    <property type="entry name" value="WD40"/>
</dbReference>
<dbReference type="Pfam" id="PF07676">
    <property type="entry name" value="PD40"/>
    <property type="match status" value="1"/>
</dbReference>
<evidence type="ECO:0000313" key="2">
    <source>
        <dbReference type="Proteomes" id="UP000184526"/>
    </source>
</evidence>
<dbReference type="EMBL" id="FQXP01000007">
    <property type="protein sequence ID" value="SHH94331.1"/>
    <property type="molecule type" value="Genomic_DNA"/>
</dbReference>
<proteinExistence type="predicted"/>
<accession>A0A1M5X3G3</accession>